<keyword evidence="2" id="KW-1185">Reference proteome</keyword>
<dbReference type="EMBL" id="JBBPFD010000001">
    <property type="protein sequence ID" value="KAK7944434.1"/>
    <property type="molecule type" value="Genomic_DNA"/>
</dbReference>
<dbReference type="AlphaFoldDB" id="A0AAW0QDK5"/>
<dbReference type="Proteomes" id="UP001460270">
    <property type="component" value="Unassembled WGS sequence"/>
</dbReference>
<gene>
    <name evidence="1" type="ORF">WMY93_000162</name>
</gene>
<name>A0AAW0QDK5_9GOBI</name>
<proteinExistence type="predicted"/>
<evidence type="ECO:0000313" key="2">
    <source>
        <dbReference type="Proteomes" id="UP001460270"/>
    </source>
</evidence>
<comment type="caution">
    <text evidence="1">The sequence shown here is derived from an EMBL/GenBank/DDBJ whole genome shotgun (WGS) entry which is preliminary data.</text>
</comment>
<reference evidence="2" key="1">
    <citation type="submission" date="2024-04" db="EMBL/GenBank/DDBJ databases">
        <title>Salinicola lusitanus LLJ914,a marine bacterium isolated from the Okinawa Trough.</title>
        <authorList>
            <person name="Li J."/>
        </authorList>
    </citation>
    <scope>NUCLEOTIDE SEQUENCE [LARGE SCALE GENOMIC DNA]</scope>
</reference>
<protein>
    <submittedName>
        <fullName evidence="1">Uncharacterized protein</fullName>
    </submittedName>
</protein>
<sequence length="183" mass="20039">MFPCPHTIKAHCPSEPQTEPVRGCYLVTNGERVSQAQNPPAAARTPGPGHVSVHGRMAPDLPKNCDMSPANATKGTTQSDQNCRILLLLPSQDGRRSRHGNRPHTLSSLYYNSLGETPAQKWTDPKRRKSRPLSLMSVLTIFSHKKVDSLSKSDKTCKVWVTALGQLCTCNPPPCSGLQQMDV</sequence>
<accession>A0AAW0QDK5</accession>
<organism evidence="1 2">
    <name type="scientific">Mugilogobius chulae</name>
    <name type="common">yellowstripe goby</name>
    <dbReference type="NCBI Taxonomy" id="88201"/>
    <lineage>
        <taxon>Eukaryota</taxon>
        <taxon>Metazoa</taxon>
        <taxon>Chordata</taxon>
        <taxon>Craniata</taxon>
        <taxon>Vertebrata</taxon>
        <taxon>Euteleostomi</taxon>
        <taxon>Actinopterygii</taxon>
        <taxon>Neopterygii</taxon>
        <taxon>Teleostei</taxon>
        <taxon>Neoteleostei</taxon>
        <taxon>Acanthomorphata</taxon>
        <taxon>Gobiaria</taxon>
        <taxon>Gobiiformes</taxon>
        <taxon>Gobioidei</taxon>
        <taxon>Gobiidae</taxon>
        <taxon>Gobionellinae</taxon>
        <taxon>Mugilogobius</taxon>
    </lineage>
</organism>
<evidence type="ECO:0000313" key="1">
    <source>
        <dbReference type="EMBL" id="KAK7944434.1"/>
    </source>
</evidence>